<organism evidence="2 3">
    <name type="scientific">Marinobacterium nitratireducens</name>
    <dbReference type="NCBI Taxonomy" id="518897"/>
    <lineage>
        <taxon>Bacteria</taxon>
        <taxon>Pseudomonadati</taxon>
        <taxon>Pseudomonadota</taxon>
        <taxon>Gammaproteobacteria</taxon>
        <taxon>Oceanospirillales</taxon>
        <taxon>Oceanospirillaceae</taxon>
        <taxon>Marinobacterium</taxon>
    </lineage>
</organism>
<dbReference type="Proteomes" id="UP000599578">
    <property type="component" value="Unassembled WGS sequence"/>
</dbReference>
<dbReference type="PROSITE" id="PS51747">
    <property type="entry name" value="CYT_DCMP_DEAMINASES_2"/>
    <property type="match status" value="1"/>
</dbReference>
<dbReference type="FunFam" id="3.40.140.10:FF:000051">
    <property type="entry name" value="Nucleoside deaminase"/>
    <property type="match status" value="1"/>
</dbReference>
<sequence>MNNDINHLKTTIELAKTSVKDGNHPFGAMLVGPDGDILITSGNSYREDKGVGHAEANVARLASRKYDPEFLAQCTLVTSVEPCCMCAGSVYWAGIGSVVFGLTEKRLAELTGDNPENLTLDLACREVFAAGQRKVEVRGPYSELEDAIAADHIGFW</sequence>
<dbReference type="PANTHER" id="PTHR11079:SF202">
    <property type="entry name" value="TRNA-SPECIFIC ADENOSINE DEAMINASE"/>
    <property type="match status" value="1"/>
</dbReference>
<dbReference type="CDD" id="cd01285">
    <property type="entry name" value="nucleoside_deaminase"/>
    <property type="match status" value="1"/>
</dbReference>
<reference evidence="2 3" key="1">
    <citation type="journal article" date="2014" name="Int. J. Syst. Evol. Microbiol.">
        <title>Complete genome sequence of Corynebacterium casei LMG S-19264T (=DSM 44701T), isolated from a smear-ripened cheese.</title>
        <authorList>
            <consortium name="US DOE Joint Genome Institute (JGI-PGF)"/>
            <person name="Walter F."/>
            <person name="Albersmeier A."/>
            <person name="Kalinowski J."/>
            <person name="Ruckert C."/>
        </authorList>
    </citation>
    <scope>NUCLEOTIDE SEQUENCE [LARGE SCALE GENOMIC DNA]</scope>
    <source>
        <strain evidence="2 3">CGMCC 1.7286</strain>
    </source>
</reference>
<comment type="caution">
    <text evidence="2">The sequence shown here is derived from an EMBL/GenBank/DDBJ whole genome shotgun (WGS) entry which is preliminary data.</text>
</comment>
<dbReference type="AlphaFoldDB" id="A0A917ZCL7"/>
<evidence type="ECO:0000313" key="2">
    <source>
        <dbReference type="EMBL" id="GGO80915.1"/>
    </source>
</evidence>
<dbReference type="GO" id="GO:0002100">
    <property type="term" value="P:tRNA wobble adenosine to inosine editing"/>
    <property type="evidence" value="ECO:0007669"/>
    <property type="project" value="TreeGrafter"/>
</dbReference>
<dbReference type="Gene3D" id="3.40.140.10">
    <property type="entry name" value="Cytidine Deaminase, domain 2"/>
    <property type="match status" value="1"/>
</dbReference>
<proteinExistence type="predicted"/>
<evidence type="ECO:0000313" key="3">
    <source>
        <dbReference type="Proteomes" id="UP000599578"/>
    </source>
</evidence>
<gene>
    <name evidence="2" type="ORF">GCM10011348_18710</name>
</gene>
<name>A0A917ZCL7_9GAMM</name>
<feature type="domain" description="CMP/dCMP-type deaminase" evidence="1">
    <location>
        <begin position="2"/>
        <end position="114"/>
    </location>
</feature>
<accession>A0A917ZCL7</accession>
<dbReference type="GO" id="GO:0052717">
    <property type="term" value="F:tRNA-specific adenosine-34 deaminase activity"/>
    <property type="evidence" value="ECO:0007669"/>
    <property type="project" value="TreeGrafter"/>
</dbReference>
<dbReference type="Pfam" id="PF00383">
    <property type="entry name" value="dCMP_cyt_deam_1"/>
    <property type="match status" value="1"/>
</dbReference>
<evidence type="ECO:0000259" key="1">
    <source>
        <dbReference type="PROSITE" id="PS51747"/>
    </source>
</evidence>
<dbReference type="InterPro" id="IPR016193">
    <property type="entry name" value="Cytidine_deaminase-like"/>
</dbReference>
<dbReference type="RefSeq" id="WP_188860322.1">
    <property type="nucleotide sequence ID" value="NZ_BMLT01000004.1"/>
</dbReference>
<protein>
    <submittedName>
        <fullName evidence="2">tRNA-specific adenosine deaminase</fullName>
    </submittedName>
</protein>
<dbReference type="PANTHER" id="PTHR11079">
    <property type="entry name" value="CYTOSINE DEAMINASE FAMILY MEMBER"/>
    <property type="match status" value="1"/>
</dbReference>
<dbReference type="EMBL" id="BMLT01000004">
    <property type="protein sequence ID" value="GGO80915.1"/>
    <property type="molecule type" value="Genomic_DNA"/>
</dbReference>
<dbReference type="SUPFAM" id="SSF53927">
    <property type="entry name" value="Cytidine deaminase-like"/>
    <property type="match status" value="1"/>
</dbReference>
<keyword evidence="3" id="KW-1185">Reference proteome</keyword>
<dbReference type="InterPro" id="IPR002125">
    <property type="entry name" value="CMP_dCMP_dom"/>
</dbReference>